<dbReference type="InterPro" id="IPR006119">
    <property type="entry name" value="Resolv_N"/>
</dbReference>
<dbReference type="GO" id="GO:0000150">
    <property type="term" value="F:DNA strand exchange activity"/>
    <property type="evidence" value="ECO:0007669"/>
    <property type="project" value="InterPro"/>
</dbReference>
<dbReference type="PROSITE" id="PS51737">
    <property type="entry name" value="RECOMBINASE_DNA_BIND"/>
    <property type="match status" value="1"/>
</dbReference>
<protein>
    <submittedName>
        <fullName evidence="4">Integrase</fullName>
    </submittedName>
</protein>
<proteinExistence type="predicted"/>
<accession>A0A8S5LSB0</accession>
<dbReference type="InterPro" id="IPR038109">
    <property type="entry name" value="DNA_bind_recomb_sf"/>
</dbReference>
<dbReference type="Pfam" id="PF00239">
    <property type="entry name" value="Resolvase"/>
    <property type="match status" value="1"/>
</dbReference>
<dbReference type="InterPro" id="IPR050639">
    <property type="entry name" value="SSR_resolvase"/>
</dbReference>
<evidence type="ECO:0000259" key="3">
    <source>
        <dbReference type="PROSITE" id="PS51737"/>
    </source>
</evidence>
<dbReference type="Pfam" id="PF07508">
    <property type="entry name" value="Recombinase"/>
    <property type="match status" value="1"/>
</dbReference>
<dbReference type="EMBL" id="BK014727">
    <property type="protein sequence ID" value="DAD72921.1"/>
    <property type="molecule type" value="Genomic_DNA"/>
</dbReference>
<sequence length="525" mass="60689">METTRTVTMIPARRRVGNTVREEERPKLRVAAYCRVSTDSDEQATSYETQVEHYTSYIKKNPEWEFAGIFSDDGISGTYTKKREGFNKMIDECMDGKIDMIITKSISRFARNTLDCLKFIRQLKEKNIPVFFEKENINTMDAKGEVLLTIMASLAQQESQSLSQNVKLGLQYRYQNGQMSINHNRFLGFTKDEDGHLIVEPTEAEVVKRIYREYLEGASLQQIGKGLEADGILTGAGKKKWRPETLHKILKNEKYIGDALLQKTYTVDFLNKKRVKNKGIVPQYYVENSHEAIIPREIFMRVQEEMVRRSNLHSGENRKKRVYSSKYALSSIVCCSKCGDIYRRIAWNNRGKHSTVWRCCTRVDFGPDKCDAPTISEAELQDAAVKAINKALGGREDMIKGLQENIEKILSESTDNAVREIDSRLLELQKELLKKANARQNYDDLADEIEALREQKHGVMVESAEREGIKKRVAEMQQFLAEQKSEITEYDERLVRQLLEKITVHEDRFEVLFKSQTTVEIKRIF</sequence>
<evidence type="ECO:0000256" key="1">
    <source>
        <dbReference type="SAM" id="Coils"/>
    </source>
</evidence>
<feature type="domain" description="Resolvase/invertase-type recombinase catalytic" evidence="2">
    <location>
        <begin position="29"/>
        <end position="177"/>
    </location>
</feature>
<dbReference type="InterPro" id="IPR036162">
    <property type="entry name" value="Resolvase-like_N_sf"/>
</dbReference>
<feature type="domain" description="Recombinase" evidence="3">
    <location>
        <begin position="186"/>
        <end position="312"/>
    </location>
</feature>
<dbReference type="CDD" id="cd00338">
    <property type="entry name" value="Ser_Recombinase"/>
    <property type="match status" value="1"/>
</dbReference>
<keyword evidence="1" id="KW-0175">Coiled coil</keyword>
<organism evidence="4">
    <name type="scientific">Siphoviridae sp. ctMAv2</name>
    <dbReference type="NCBI Taxonomy" id="2826258"/>
    <lineage>
        <taxon>Viruses</taxon>
        <taxon>Duplodnaviria</taxon>
        <taxon>Heunggongvirae</taxon>
        <taxon>Uroviricota</taxon>
        <taxon>Caudoviricetes</taxon>
    </lineage>
</organism>
<dbReference type="PROSITE" id="PS51736">
    <property type="entry name" value="RECOMBINASES_3"/>
    <property type="match status" value="1"/>
</dbReference>
<evidence type="ECO:0000259" key="2">
    <source>
        <dbReference type="PROSITE" id="PS51736"/>
    </source>
</evidence>
<dbReference type="SMART" id="SM00857">
    <property type="entry name" value="Resolvase"/>
    <property type="match status" value="1"/>
</dbReference>
<dbReference type="Gene3D" id="3.90.1750.20">
    <property type="entry name" value="Putative Large Serine Recombinase, Chain B, Domain 2"/>
    <property type="match status" value="1"/>
</dbReference>
<dbReference type="InterPro" id="IPR025827">
    <property type="entry name" value="Zn_ribbon_recom_dom"/>
</dbReference>
<dbReference type="InterPro" id="IPR011109">
    <property type="entry name" value="DNA_bind_recombinase_dom"/>
</dbReference>
<dbReference type="PANTHER" id="PTHR30461:SF23">
    <property type="entry name" value="DNA RECOMBINASE-RELATED"/>
    <property type="match status" value="1"/>
</dbReference>
<dbReference type="SUPFAM" id="SSF53041">
    <property type="entry name" value="Resolvase-like"/>
    <property type="match status" value="1"/>
</dbReference>
<dbReference type="Pfam" id="PF13408">
    <property type="entry name" value="Zn_ribbon_recom"/>
    <property type="match status" value="1"/>
</dbReference>
<dbReference type="Gene3D" id="3.40.50.1390">
    <property type="entry name" value="Resolvase, N-terminal catalytic domain"/>
    <property type="match status" value="1"/>
</dbReference>
<dbReference type="GO" id="GO:0003677">
    <property type="term" value="F:DNA binding"/>
    <property type="evidence" value="ECO:0007669"/>
    <property type="project" value="InterPro"/>
</dbReference>
<feature type="coiled-coil region" evidence="1">
    <location>
        <begin position="428"/>
        <end position="462"/>
    </location>
</feature>
<dbReference type="PANTHER" id="PTHR30461">
    <property type="entry name" value="DNA-INVERTASE FROM LAMBDOID PROPHAGE"/>
    <property type="match status" value="1"/>
</dbReference>
<name>A0A8S5LSB0_9CAUD</name>
<evidence type="ECO:0000313" key="4">
    <source>
        <dbReference type="EMBL" id="DAD72921.1"/>
    </source>
</evidence>
<reference evidence="4" key="1">
    <citation type="journal article" date="2021" name="Proc. Natl. Acad. Sci. U.S.A.">
        <title>A Catalog of Tens of Thousands of Viruses from Human Metagenomes Reveals Hidden Associations with Chronic Diseases.</title>
        <authorList>
            <person name="Tisza M.J."/>
            <person name="Buck C.B."/>
        </authorList>
    </citation>
    <scope>NUCLEOTIDE SEQUENCE</scope>
    <source>
        <strain evidence="4">CtMAv2</strain>
    </source>
</reference>